<evidence type="ECO:0000313" key="3">
    <source>
        <dbReference type="EMBL" id="SEH95258.1"/>
    </source>
</evidence>
<proteinExistence type="predicted"/>
<organism evidence="3 4">
    <name type="scientific">Akkermansia glycaniphila</name>
    <dbReference type="NCBI Taxonomy" id="1679444"/>
    <lineage>
        <taxon>Bacteria</taxon>
        <taxon>Pseudomonadati</taxon>
        <taxon>Verrucomicrobiota</taxon>
        <taxon>Verrucomicrobiia</taxon>
        <taxon>Verrucomicrobiales</taxon>
        <taxon>Akkermansiaceae</taxon>
        <taxon>Akkermansia</taxon>
    </lineage>
</organism>
<name>A0A1C7PBN5_9BACT</name>
<dbReference type="Gene3D" id="2.50.20.10">
    <property type="entry name" value="Lipoprotein localisation LolA/LolB/LppX"/>
    <property type="match status" value="1"/>
</dbReference>
<dbReference type="KEGG" id="agl:PYTT_2025"/>
<reference evidence="4" key="1">
    <citation type="submission" date="2016-09" db="EMBL/GenBank/DDBJ databases">
        <authorList>
            <person name="Koehorst J."/>
        </authorList>
    </citation>
    <scope>NUCLEOTIDE SEQUENCE [LARGE SCALE GENOMIC DNA]</scope>
</reference>
<dbReference type="EMBL" id="LT629973">
    <property type="protein sequence ID" value="SEH95258.1"/>
    <property type="molecule type" value="Genomic_DNA"/>
</dbReference>
<feature type="signal peptide" evidence="1">
    <location>
        <begin position="1"/>
        <end position="22"/>
    </location>
</feature>
<dbReference type="Pfam" id="PF17131">
    <property type="entry name" value="LolA_like"/>
    <property type="match status" value="1"/>
</dbReference>
<evidence type="ECO:0000313" key="4">
    <source>
        <dbReference type="Proteomes" id="UP000176204"/>
    </source>
</evidence>
<feature type="domain" description="Uncharacterized protein TP-0789" evidence="2">
    <location>
        <begin position="109"/>
        <end position="224"/>
    </location>
</feature>
<dbReference type="OrthoDB" id="186069at2"/>
<keyword evidence="1" id="KW-0732">Signal</keyword>
<sequence>MKSFFKKILGAACIGLSLGALQAEPSADELLKAMRDMSVSQGEKDVQGQIRKGRTKIPFGMSVRNGVIAFQYKLNDVWNRFDLHIKAKGVDIMEVKDGKATVLPVAKYATPLAGTDVCYEDMSLRFLYWKGGVLEDAGEDARIKGRDCWVVRIQNPTKSGQFAWVRVWIDKENGTTWQIDGYGADGELKKRISITSVQKLKDGSWFFKQMKLEVRDPKDSSRTVALDYIEMDDLPGKK</sequence>
<protein>
    <submittedName>
        <fullName evidence="3">Outer membrane lipoprotein-sorting protein</fullName>
    </submittedName>
</protein>
<dbReference type="Proteomes" id="UP000176204">
    <property type="component" value="Chromosome I"/>
</dbReference>
<feature type="chain" id="PRO_5014266472" evidence="1">
    <location>
        <begin position="23"/>
        <end position="238"/>
    </location>
</feature>
<dbReference type="RefSeq" id="WP_067775692.1">
    <property type="nucleotide sequence ID" value="NZ_JACVVN010000012.1"/>
</dbReference>
<dbReference type="AlphaFoldDB" id="A0A1C7PBN5"/>
<dbReference type="STRING" id="1679444.PYTT_2025"/>
<keyword evidence="3" id="KW-0449">Lipoprotein</keyword>
<dbReference type="InterPro" id="IPR033399">
    <property type="entry name" value="TP_0789-like"/>
</dbReference>
<evidence type="ECO:0000259" key="2">
    <source>
        <dbReference type="Pfam" id="PF17131"/>
    </source>
</evidence>
<evidence type="ECO:0000256" key="1">
    <source>
        <dbReference type="SAM" id="SignalP"/>
    </source>
</evidence>
<gene>
    <name evidence="3" type="ORF">PYTT_2025</name>
</gene>
<accession>A0A1C7PBN5</accession>
<keyword evidence="4" id="KW-1185">Reference proteome</keyword>